<proteinExistence type="predicted"/>
<gene>
    <name evidence="1" type="ORF">M23134_08283</name>
</gene>
<evidence type="ECO:0000313" key="2">
    <source>
        <dbReference type="Proteomes" id="UP000004095"/>
    </source>
</evidence>
<dbReference type="AlphaFoldDB" id="A1ZQF9"/>
<dbReference type="Gene3D" id="3.10.450.50">
    <property type="match status" value="1"/>
</dbReference>
<sequence length="136" mass="15862">MVAGLLKNILVVFLSVLLLEGCIAKAENEITDRVKVALTQSNYHMLSRQFTERVSLSINHENFLYSKTQATFVMREFFRQYPPVNFQYLHQGIMKSGRHYTLGTYKSYGKNYSLAMLLVPHQKDFLIEKLIFVETF</sequence>
<keyword evidence="2" id="KW-1185">Reference proteome</keyword>
<comment type="caution">
    <text evidence="1">The sequence shown here is derived from an EMBL/GenBank/DDBJ whole genome shotgun (WGS) entry which is preliminary data.</text>
</comment>
<evidence type="ECO:0000313" key="1">
    <source>
        <dbReference type="EMBL" id="EAY27331.1"/>
    </source>
</evidence>
<dbReference type="EMBL" id="AAWS01000024">
    <property type="protein sequence ID" value="EAY27331.1"/>
    <property type="molecule type" value="Genomic_DNA"/>
</dbReference>
<dbReference type="RefSeq" id="WP_002699667.1">
    <property type="nucleotide sequence ID" value="NZ_AAWS01000024.1"/>
</dbReference>
<accession>A1ZQF9</accession>
<reference evidence="1 2" key="1">
    <citation type="submission" date="2007-01" db="EMBL/GenBank/DDBJ databases">
        <authorList>
            <person name="Haygood M."/>
            <person name="Podell S."/>
            <person name="Anderson C."/>
            <person name="Hopkinson B."/>
            <person name="Roe K."/>
            <person name="Barbeau K."/>
            <person name="Gaasterland T."/>
            <person name="Ferriera S."/>
            <person name="Johnson J."/>
            <person name="Kravitz S."/>
            <person name="Beeson K."/>
            <person name="Sutton G."/>
            <person name="Rogers Y.-H."/>
            <person name="Friedman R."/>
            <person name="Frazier M."/>
            <person name="Venter J.C."/>
        </authorList>
    </citation>
    <scope>NUCLEOTIDE SEQUENCE [LARGE SCALE GENOMIC DNA]</scope>
    <source>
        <strain evidence="1 2">ATCC 23134</strain>
    </source>
</reference>
<dbReference type="OrthoDB" id="1524766at2"/>
<name>A1ZQF9_MICM2</name>
<dbReference type="Proteomes" id="UP000004095">
    <property type="component" value="Unassembled WGS sequence"/>
</dbReference>
<protein>
    <submittedName>
        <fullName evidence="1">Uncharacterized protein</fullName>
    </submittedName>
</protein>
<organism evidence="1 2">
    <name type="scientific">Microscilla marina ATCC 23134</name>
    <dbReference type="NCBI Taxonomy" id="313606"/>
    <lineage>
        <taxon>Bacteria</taxon>
        <taxon>Pseudomonadati</taxon>
        <taxon>Bacteroidota</taxon>
        <taxon>Cytophagia</taxon>
        <taxon>Cytophagales</taxon>
        <taxon>Microscillaceae</taxon>
        <taxon>Microscilla</taxon>
    </lineage>
</organism>
<dbReference type="InterPro" id="IPR031977">
    <property type="entry name" value="DUF4783"/>
</dbReference>
<dbReference type="Pfam" id="PF16022">
    <property type="entry name" value="DUF4783"/>
    <property type="match status" value="1"/>
</dbReference>